<dbReference type="Proteomes" id="UP000077275">
    <property type="component" value="Unassembled WGS sequence"/>
</dbReference>
<dbReference type="InterPro" id="IPR012809">
    <property type="entry name" value="ECF_CbiQ"/>
</dbReference>
<reference evidence="7 8" key="1">
    <citation type="submission" date="2016-04" db="EMBL/GenBank/DDBJ databases">
        <title>Genome sequence of Methanobrevibacter cuticularis DSM 11139.</title>
        <authorList>
            <person name="Poehlein A."/>
            <person name="Seedorf H."/>
            <person name="Daniel R."/>
        </authorList>
    </citation>
    <scope>NUCLEOTIDE SEQUENCE [LARGE SCALE GENOMIC DNA]</scope>
    <source>
        <strain evidence="7 8">DSM 11139</strain>
    </source>
</reference>
<feature type="transmembrane region" description="Helical" evidence="6">
    <location>
        <begin position="149"/>
        <end position="165"/>
    </location>
</feature>
<proteinExistence type="predicted"/>
<keyword evidence="2" id="KW-1003">Cell membrane</keyword>
<sequence length="263" mass="30277">MNVSIDKIEQESWKDSAIHNLDGRIKLILTIMIIVYSVYTTDLIILLILEIYLIILLLISKVSIGFFAKRILLILPFGGFLAVFQPFIKPGAILYTLPLGLTITYDGVLFGVLLISRLIVCLSAIVLLSSVTPIETIVNSMRKLGFPKIMSMILSMTIRYLFVFYDELDTIRKAQKSRSFSIWNKKTSYFWRLKQVGYTIMMLFLKSFEKGEKVYYSMLSRGYTGESVSYRKENPIMKMDYLFLILTLILVFSIEIIHLNGII</sequence>
<feature type="transmembrane region" description="Helical" evidence="6">
    <location>
        <begin position="71"/>
        <end position="88"/>
    </location>
</feature>
<dbReference type="EMBL" id="LWMW01000117">
    <property type="protein sequence ID" value="KZX15496.1"/>
    <property type="molecule type" value="Genomic_DNA"/>
</dbReference>
<dbReference type="PANTHER" id="PTHR34857:SF2">
    <property type="entry name" value="SLL0384 PROTEIN"/>
    <property type="match status" value="1"/>
</dbReference>
<dbReference type="Pfam" id="PF02361">
    <property type="entry name" value="CbiQ"/>
    <property type="match status" value="1"/>
</dbReference>
<protein>
    <submittedName>
        <fullName evidence="7">Nickel transport protein NikQ</fullName>
    </submittedName>
</protein>
<evidence type="ECO:0000313" key="8">
    <source>
        <dbReference type="Proteomes" id="UP000077275"/>
    </source>
</evidence>
<dbReference type="GO" id="GO:0006824">
    <property type="term" value="P:cobalt ion transport"/>
    <property type="evidence" value="ECO:0007669"/>
    <property type="project" value="InterPro"/>
</dbReference>
<dbReference type="AlphaFoldDB" id="A0A166DE41"/>
<keyword evidence="3 6" id="KW-0812">Transmembrane</keyword>
<dbReference type="STRING" id="47311.MBCUT_14930"/>
<evidence type="ECO:0000256" key="3">
    <source>
        <dbReference type="ARBA" id="ARBA00022692"/>
    </source>
</evidence>
<keyword evidence="8" id="KW-1185">Reference proteome</keyword>
<comment type="caution">
    <text evidence="7">The sequence shown here is derived from an EMBL/GenBank/DDBJ whole genome shotgun (WGS) entry which is preliminary data.</text>
</comment>
<evidence type="ECO:0000256" key="4">
    <source>
        <dbReference type="ARBA" id="ARBA00022989"/>
    </source>
</evidence>
<dbReference type="PANTHER" id="PTHR34857">
    <property type="entry name" value="SLL0384 PROTEIN"/>
    <property type="match status" value="1"/>
</dbReference>
<accession>A0A166DE41</accession>
<evidence type="ECO:0000313" key="7">
    <source>
        <dbReference type="EMBL" id="KZX15496.1"/>
    </source>
</evidence>
<feature type="transmembrane region" description="Helical" evidence="6">
    <location>
        <begin position="27"/>
        <end position="59"/>
    </location>
</feature>
<dbReference type="InterPro" id="IPR003339">
    <property type="entry name" value="ABC/ECF_trnsptr_transmembrane"/>
</dbReference>
<feature type="transmembrane region" description="Helical" evidence="6">
    <location>
        <begin position="241"/>
        <end position="259"/>
    </location>
</feature>
<dbReference type="GO" id="GO:0043190">
    <property type="term" value="C:ATP-binding cassette (ABC) transporter complex"/>
    <property type="evidence" value="ECO:0007669"/>
    <property type="project" value="InterPro"/>
</dbReference>
<keyword evidence="4 6" id="KW-1133">Transmembrane helix</keyword>
<evidence type="ECO:0000256" key="2">
    <source>
        <dbReference type="ARBA" id="ARBA00022475"/>
    </source>
</evidence>
<dbReference type="RefSeq" id="WP_067260060.1">
    <property type="nucleotide sequence ID" value="NZ_LWMW01000117.1"/>
</dbReference>
<comment type="subcellular location">
    <subcellularLocation>
        <location evidence="1">Cell membrane</location>
        <topology evidence="1">Multi-pass membrane protein</topology>
    </subcellularLocation>
</comment>
<name>A0A166DE41_9EURY</name>
<gene>
    <name evidence="7" type="primary">nikQ</name>
    <name evidence="7" type="ORF">MBCUT_14930</name>
</gene>
<evidence type="ECO:0000256" key="5">
    <source>
        <dbReference type="ARBA" id="ARBA00023136"/>
    </source>
</evidence>
<dbReference type="InterPro" id="IPR051611">
    <property type="entry name" value="ECF_transporter_component"/>
</dbReference>
<dbReference type="CDD" id="cd16914">
    <property type="entry name" value="EcfT"/>
    <property type="match status" value="1"/>
</dbReference>
<keyword evidence="5 6" id="KW-0472">Membrane</keyword>
<dbReference type="NCBIfam" id="TIGR02454">
    <property type="entry name" value="ECF_T_CbiQ"/>
    <property type="match status" value="1"/>
</dbReference>
<evidence type="ECO:0000256" key="6">
    <source>
        <dbReference type="SAM" id="Phobius"/>
    </source>
</evidence>
<dbReference type="OrthoDB" id="51610at2157"/>
<feature type="transmembrane region" description="Helical" evidence="6">
    <location>
        <begin position="108"/>
        <end position="128"/>
    </location>
</feature>
<organism evidence="7 8">
    <name type="scientific">Methanobrevibacter cuticularis</name>
    <dbReference type="NCBI Taxonomy" id="47311"/>
    <lineage>
        <taxon>Archaea</taxon>
        <taxon>Methanobacteriati</taxon>
        <taxon>Methanobacteriota</taxon>
        <taxon>Methanomada group</taxon>
        <taxon>Methanobacteria</taxon>
        <taxon>Methanobacteriales</taxon>
        <taxon>Methanobacteriaceae</taxon>
        <taxon>Methanobrevibacter</taxon>
    </lineage>
</organism>
<evidence type="ECO:0000256" key="1">
    <source>
        <dbReference type="ARBA" id="ARBA00004651"/>
    </source>
</evidence>
<dbReference type="PATRIC" id="fig|47311.3.peg.1627"/>